<dbReference type="PROSITE" id="PS51722">
    <property type="entry name" value="G_TR_2"/>
    <property type="match status" value="1"/>
</dbReference>
<dbReference type="GO" id="GO:0005739">
    <property type="term" value="C:mitochondrion"/>
    <property type="evidence" value="ECO:0007669"/>
    <property type="project" value="UniProtKB-SubCell"/>
</dbReference>
<dbReference type="PANTHER" id="PTHR43381:SF20">
    <property type="entry name" value="TRANSLATION INITIATION FACTOR IF-2, MITOCHONDRIAL"/>
    <property type="match status" value="1"/>
</dbReference>
<protein>
    <recommendedName>
        <fullName evidence="10">Translation initiation factor IF-2, mitochondrial</fullName>
    </recommendedName>
</protein>
<dbReference type="InterPro" id="IPR000795">
    <property type="entry name" value="T_Tr_GTP-bd_dom"/>
</dbReference>
<dbReference type="OrthoDB" id="361630at2759"/>
<feature type="compositionally biased region" description="Basic and acidic residues" evidence="11">
    <location>
        <begin position="190"/>
        <end position="227"/>
    </location>
</feature>
<evidence type="ECO:0000256" key="8">
    <source>
        <dbReference type="ARBA" id="ARBA00023134"/>
    </source>
</evidence>
<gene>
    <name evidence="13" type="ORF">PAC_14235</name>
</gene>
<feature type="compositionally biased region" description="Polar residues" evidence="11">
    <location>
        <begin position="347"/>
        <end position="359"/>
    </location>
</feature>
<dbReference type="InterPro" id="IPR053905">
    <property type="entry name" value="EF-G-like_DII"/>
</dbReference>
<dbReference type="GO" id="GO:0005525">
    <property type="term" value="F:GTP binding"/>
    <property type="evidence" value="ECO:0007669"/>
    <property type="project" value="UniProtKB-KW"/>
</dbReference>
<dbReference type="STRING" id="576137.A0A1L7XHC0"/>
<dbReference type="InterPro" id="IPR023115">
    <property type="entry name" value="TIF_IF2_dom3"/>
</dbReference>
<keyword evidence="8" id="KW-0342">GTP-binding</keyword>
<evidence type="ECO:0000256" key="3">
    <source>
        <dbReference type="ARBA" id="ARBA00022540"/>
    </source>
</evidence>
<name>A0A1L7XHC0_9HELO</name>
<comment type="similarity">
    <text evidence="2">Belongs to the TRAFAC class translation factor GTPase superfamily. Classic translation factor GTPase family. IF-2 subfamily.</text>
</comment>
<dbReference type="Pfam" id="PF04760">
    <property type="entry name" value="IF2_N"/>
    <property type="match status" value="1"/>
</dbReference>
<dbReference type="FunFam" id="3.40.50.10050:FF:000001">
    <property type="entry name" value="Translation initiation factor IF-2"/>
    <property type="match status" value="1"/>
</dbReference>
<dbReference type="HAMAP" id="MF_00100_B">
    <property type="entry name" value="IF_2_B"/>
    <property type="match status" value="1"/>
</dbReference>
<dbReference type="InterPro" id="IPR036925">
    <property type="entry name" value="TIF_IF2_dom3_sf"/>
</dbReference>
<dbReference type="CDD" id="cd01887">
    <property type="entry name" value="IF2_eIF5B"/>
    <property type="match status" value="1"/>
</dbReference>
<accession>A0A1L7XHC0</accession>
<evidence type="ECO:0000256" key="5">
    <source>
        <dbReference type="ARBA" id="ARBA00022917"/>
    </source>
</evidence>
<feature type="compositionally biased region" description="Basic and acidic residues" evidence="11">
    <location>
        <begin position="849"/>
        <end position="868"/>
    </location>
</feature>
<keyword evidence="4" id="KW-0547">Nucleotide-binding</keyword>
<feature type="compositionally biased region" description="Basic and acidic residues" evidence="11">
    <location>
        <begin position="243"/>
        <end position="255"/>
    </location>
</feature>
<dbReference type="CDD" id="cd03702">
    <property type="entry name" value="IF2_mtIF2_II"/>
    <property type="match status" value="1"/>
</dbReference>
<evidence type="ECO:0000256" key="2">
    <source>
        <dbReference type="ARBA" id="ARBA00007733"/>
    </source>
</evidence>
<dbReference type="Gene3D" id="3.40.50.300">
    <property type="entry name" value="P-loop containing nucleotide triphosphate hydrolases"/>
    <property type="match status" value="1"/>
</dbReference>
<feature type="region of interest" description="Disordered" evidence="11">
    <location>
        <begin position="37"/>
        <end position="88"/>
    </location>
</feature>
<dbReference type="GO" id="GO:0003924">
    <property type="term" value="F:GTPase activity"/>
    <property type="evidence" value="ECO:0007669"/>
    <property type="project" value="InterPro"/>
</dbReference>
<dbReference type="InterPro" id="IPR000178">
    <property type="entry name" value="TF_IF2_bacterial-like"/>
</dbReference>
<feature type="compositionally biased region" description="Basic and acidic residues" evidence="11">
    <location>
        <begin position="882"/>
        <end position="891"/>
    </location>
</feature>
<dbReference type="CDD" id="cd03692">
    <property type="entry name" value="mtIF2_IVc"/>
    <property type="match status" value="1"/>
</dbReference>
<dbReference type="SUPFAM" id="SSF52156">
    <property type="entry name" value="Initiation factor IF2/eIF5b, domain 3"/>
    <property type="match status" value="1"/>
</dbReference>
<dbReference type="Proteomes" id="UP000184330">
    <property type="component" value="Unassembled WGS sequence"/>
</dbReference>
<evidence type="ECO:0000256" key="6">
    <source>
        <dbReference type="ARBA" id="ARBA00022946"/>
    </source>
</evidence>
<dbReference type="FunFam" id="3.40.50.300:FF:000019">
    <property type="entry name" value="Translation initiation factor IF-2"/>
    <property type="match status" value="1"/>
</dbReference>
<evidence type="ECO:0000256" key="4">
    <source>
        <dbReference type="ARBA" id="ARBA00022741"/>
    </source>
</evidence>
<feature type="domain" description="Tr-type G" evidence="12">
    <location>
        <begin position="567"/>
        <end position="735"/>
    </location>
</feature>
<dbReference type="SUPFAM" id="SSF50447">
    <property type="entry name" value="Translation proteins"/>
    <property type="match status" value="2"/>
</dbReference>
<keyword evidence="14" id="KW-1185">Reference proteome</keyword>
<dbReference type="Pfam" id="PF00009">
    <property type="entry name" value="GTP_EFTU"/>
    <property type="match status" value="1"/>
</dbReference>
<feature type="compositionally biased region" description="Basic residues" evidence="11">
    <location>
        <begin position="409"/>
        <end position="418"/>
    </location>
</feature>
<feature type="compositionally biased region" description="Basic and acidic residues" evidence="11">
    <location>
        <begin position="388"/>
        <end position="399"/>
    </location>
</feature>
<feature type="compositionally biased region" description="Basic and acidic residues" evidence="11">
    <location>
        <begin position="310"/>
        <end position="324"/>
    </location>
</feature>
<dbReference type="AlphaFoldDB" id="A0A1L7XHC0"/>
<dbReference type="FunFam" id="2.40.30.10:FF:000008">
    <property type="entry name" value="Translation initiation factor IF-2"/>
    <property type="match status" value="1"/>
</dbReference>
<dbReference type="PANTHER" id="PTHR43381">
    <property type="entry name" value="TRANSLATION INITIATION FACTOR IF-2-RELATED"/>
    <property type="match status" value="1"/>
</dbReference>
<dbReference type="InterPro" id="IPR015760">
    <property type="entry name" value="TIF_IF2"/>
</dbReference>
<evidence type="ECO:0000259" key="12">
    <source>
        <dbReference type="PROSITE" id="PS51722"/>
    </source>
</evidence>
<feature type="region of interest" description="Disordered" evidence="11">
    <location>
        <begin position="178"/>
        <end position="458"/>
    </location>
</feature>
<evidence type="ECO:0000256" key="10">
    <source>
        <dbReference type="ARBA" id="ARBA00044200"/>
    </source>
</evidence>
<dbReference type="GO" id="GO:0003743">
    <property type="term" value="F:translation initiation factor activity"/>
    <property type="evidence" value="ECO:0007669"/>
    <property type="project" value="UniProtKB-KW"/>
</dbReference>
<keyword evidence="6" id="KW-0809">Transit peptide</keyword>
<dbReference type="Pfam" id="PF11987">
    <property type="entry name" value="IF-2"/>
    <property type="match status" value="1"/>
</dbReference>
<dbReference type="Pfam" id="PF22042">
    <property type="entry name" value="EF-G_D2"/>
    <property type="match status" value="1"/>
</dbReference>
<keyword evidence="5" id="KW-0648">Protein biosynthesis</keyword>
<dbReference type="FunFam" id="2.40.30.10:FF:000007">
    <property type="entry name" value="Translation initiation factor IF-2"/>
    <property type="match status" value="1"/>
</dbReference>
<evidence type="ECO:0000256" key="7">
    <source>
        <dbReference type="ARBA" id="ARBA00023128"/>
    </source>
</evidence>
<comment type="subcellular location">
    <subcellularLocation>
        <location evidence="1">Mitochondrion</location>
    </subcellularLocation>
</comment>
<evidence type="ECO:0000313" key="13">
    <source>
        <dbReference type="EMBL" id="CZR64337.1"/>
    </source>
</evidence>
<reference evidence="13 14" key="1">
    <citation type="submission" date="2016-03" db="EMBL/GenBank/DDBJ databases">
        <authorList>
            <person name="Ploux O."/>
        </authorList>
    </citation>
    <scope>NUCLEOTIDE SEQUENCE [LARGE SCALE GENOMIC DNA]</scope>
    <source>
        <strain evidence="13 14">UAMH 11012</strain>
    </source>
</reference>
<dbReference type="NCBIfam" id="TIGR00231">
    <property type="entry name" value="small_GTP"/>
    <property type="match status" value="1"/>
</dbReference>
<comment type="function">
    <text evidence="9">One of the essential components for the initiation of protein synthesis. Protects formylmethionyl-tRNA from spontaneous hydrolysis and promotes its binding to the 30S ribosomal subunits. Also involved in the hydrolysis of GTP during the formation of the 70S ribosomal complex.</text>
</comment>
<sequence length="1099" mass="120679">MRGRSLLKESSGPSLCAFCAHRLGQARRPSHVQRRFLQSSRPVAKPPAEAAAIQGDDGPPTRPSWGAAVPARPAGLGPSASWGKPTGPGGIPPGLASNWGGAIPGGVGIPVGRARQQAESAGSGASAMDDLLPHERRAREINMERELARKAKEEAQKVQAEKDLAARRVSLRIRGVGPESTRAGRPLPRMKTEEERIAEAQREKARQKAFETWNRKKEVQEHMEKQTAGRQGSIVRHVMGGFDWKHDKSAEKDDNSWGQLRTRPQKPPSETPEKAKAAEQSKSPASLCAEGRAQREEQARSGRYTPIGVRRVDADSVGRWDSLGERLPPGSRSLDLSRSIPQPERSPVQSRPGPTSPVSRTAADLKDDGLVKFTSMFGTSTKAPPQQRDVRPEEKKVGAEEEEEEQRRGREKPRRKARTRYEDEKPTYEDIPRGRGKDKAKRRQQFARTDEDELAEEEAYERAEAKRLRKEEKAAKKAARAVAPTPILLPEYISVSNLATALRVRLEDFVYKMEELGFEETSHDYVLNAETSGLIAQEYNFEPVIDRGDSEDLKAREPAPDQSILPSRPPVVTIMGHVDHGKTTLLDYLRKSSVAAGEHGGITQHIGAFSVPMPSGKIITFLDTPGHAAFLSMRQRGANVTDIVILVVAADDSVKPQTIEAINHAKAAKVPVIVAINKIDKEDSNIDRVKQDLARHGVDVEDFGGDTQVVCVSGKTGQGMDELEEAAVTLSEILDHRAERDGPAEGWIIEASIKSMGKVATVLVRRGTMRPGDFIVAGKTWARIRCLRNEAGVEIDEAGPGTPVEIDGWREQPEAGDEVLQAPDEGKAKSVVDYRLEKQERERLAEDMEAINENRKTEQDKRDREKAEAAALAEADGMDVPETDKKDKPSGPKEIYFIIKGDVSGSVEAVIDSIAGLGNNEVRPHILRSGVGQLSEFDIEHAAVAKGHLINFNTAVDANISRLAEENKVSILDHNIIYRLVDDVKAELSKHLPPLITQKVMGEAEVAQIFSITVKGRQQKAIAGCKVRNGTISKTAKARVLRGGQKIFDGALVSLKNVKKDVPEMKKGGECGIGFEDWSDFQVGDQVQSYEEIHEKRTL</sequence>
<dbReference type="EMBL" id="FJOG01000026">
    <property type="protein sequence ID" value="CZR64337.1"/>
    <property type="molecule type" value="Genomic_DNA"/>
</dbReference>
<evidence type="ECO:0000256" key="9">
    <source>
        <dbReference type="ARBA" id="ARBA00025162"/>
    </source>
</evidence>
<evidence type="ECO:0000256" key="1">
    <source>
        <dbReference type="ARBA" id="ARBA00004173"/>
    </source>
</evidence>
<keyword evidence="7" id="KW-0496">Mitochondrion</keyword>
<dbReference type="InterPro" id="IPR005225">
    <property type="entry name" value="Small_GTP-bd"/>
</dbReference>
<feature type="compositionally biased region" description="Basic and acidic residues" evidence="11">
    <location>
        <begin position="419"/>
        <end position="437"/>
    </location>
</feature>
<feature type="region of interest" description="Disordered" evidence="11">
    <location>
        <begin position="849"/>
        <end position="891"/>
    </location>
</feature>
<dbReference type="InterPro" id="IPR027417">
    <property type="entry name" value="P-loop_NTPase"/>
</dbReference>
<dbReference type="InterPro" id="IPR006847">
    <property type="entry name" value="IF2_N"/>
</dbReference>
<dbReference type="SUPFAM" id="SSF52540">
    <property type="entry name" value="P-loop containing nucleoside triphosphate hydrolases"/>
    <property type="match status" value="1"/>
</dbReference>
<dbReference type="Gene3D" id="3.40.50.10050">
    <property type="entry name" value="Translation initiation factor IF- 2, domain 3"/>
    <property type="match status" value="1"/>
</dbReference>
<dbReference type="NCBIfam" id="TIGR00487">
    <property type="entry name" value="IF-2"/>
    <property type="match status" value="1"/>
</dbReference>
<proteinExistence type="inferred from homology"/>
<dbReference type="PROSITE" id="PS01176">
    <property type="entry name" value="IF2"/>
    <property type="match status" value="1"/>
</dbReference>
<evidence type="ECO:0000313" key="14">
    <source>
        <dbReference type="Proteomes" id="UP000184330"/>
    </source>
</evidence>
<keyword evidence="3 13" id="KW-0396">Initiation factor</keyword>
<organism evidence="13 14">
    <name type="scientific">Phialocephala subalpina</name>
    <dbReference type="NCBI Taxonomy" id="576137"/>
    <lineage>
        <taxon>Eukaryota</taxon>
        <taxon>Fungi</taxon>
        <taxon>Dikarya</taxon>
        <taxon>Ascomycota</taxon>
        <taxon>Pezizomycotina</taxon>
        <taxon>Leotiomycetes</taxon>
        <taxon>Helotiales</taxon>
        <taxon>Mollisiaceae</taxon>
        <taxon>Phialocephala</taxon>
        <taxon>Phialocephala fortinii species complex</taxon>
    </lineage>
</organism>
<evidence type="ECO:0000256" key="11">
    <source>
        <dbReference type="SAM" id="MobiDB-lite"/>
    </source>
</evidence>
<dbReference type="InterPro" id="IPR009000">
    <property type="entry name" value="Transl_B-barrel_sf"/>
</dbReference>
<dbReference type="InterPro" id="IPR044145">
    <property type="entry name" value="IF2_II"/>
</dbReference>
<dbReference type="Gene3D" id="2.40.30.10">
    <property type="entry name" value="Translation factors"/>
    <property type="match status" value="2"/>
</dbReference>